<dbReference type="EMBL" id="ML979135">
    <property type="protein sequence ID" value="KAF1917149.1"/>
    <property type="molecule type" value="Genomic_DNA"/>
</dbReference>
<dbReference type="OrthoDB" id="88561at2759"/>
<evidence type="ECO:0000313" key="3">
    <source>
        <dbReference type="EMBL" id="KAF1917149.1"/>
    </source>
</evidence>
<evidence type="ECO:0000259" key="2">
    <source>
        <dbReference type="Pfam" id="PF24494"/>
    </source>
</evidence>
<accession>A0A6A5QP28</accession>
<reference evidence="3" key="1">
    <citation type="journal article" date="2020" name="Stud. Mycol.">
        <title>101 Dothideomycetes genomes: a test case for predicting lifestyles and emergence of pathogens.</title>
        <authorList>
            <person name="Haridas S."/>
            <person name="Albert R."/>
            <person name="Binder M."/>
            <person name="Bloem J."/>
            <person name="Labutti K."/>
            <person name="Salamov A."/>
            <person name="Andreopoulos B."/>
            <person name="Baker S."/>
            <person name="Barry K."/>
            <person name="Bills G."/>
            <person name="Bluhm B."/>
            <person name="Cannon C."/>
            <person name="Castanera R."/>
            <person name="Culley D."/>
            <person name="Daum C."/>
            <person name="Ezra D."/>
            <person name="Gonzalez J."/>
            <person name="Henrissat B."/>
            <person name="Kuo A."/>
            <person name="Liang C."/>
            <person name="Lipzen A."/>
            <person name="Lutzoni F."/>
            <person name="Magnuson J."/>
            <person name="Mondo S."/>
            <person name="Nolan M."/>
            <person name="Ohm R."/>
            <person name="Pangilinan J."/>
            <person name="Park H.-J."/>
            <person name="Ramirez L."/>
            <person name="Alfaro M."/>
            <person name="Sun H."/>
            <person name="Tritt A."/>
            <person name="Yoshinaga Y."/>
            <person name="Zwiers L.-H."/>
            <person name="Turgeon B."/>
            <person name="Goodwin S."/>
            <person name="Spatafora J."/>
            <person name="Crous P."/>
            <person name="Grigoriev I."/>
        </authorList>
    </citation>
    <scope>NUCLEOTIDE SEQUENCE</scope>
    <source>
        <strain evidence="3">HMLAC05119</strain>
    </source>
</reference>
<protein>
    <recommendedName>
        <fullName evidence="2">DUF7587 domain-containing protein</fullName>
    </recommendedName>
</protein>
<proteinExistence type="predicted"/>
<dbReference type="Proteomes" id="UP000800096">
    <property type="component" value="Unassembled WGS sequence"/>
</dbReference>
<sequence>MTTIYNHPVPSPSFLPAPTSPSSTSTTSTTSDVPACVPHYVYRVHHPSAQTKYSFGAGFSSKNHSTIIPELAIADRFGLAHLHGATNISSPLISVVATLGQAERLAACVAAKFPDEDVSVVKIDTAHFARGPVWRAEYMLQREGKGREKEWAHEGEYLVTYWVPGQAIVSETVVCRGKGGKRGSIGVIGGEARKGSVAGTGVGVVGRW</sequence>
<gene>
    <name evidence="3" type="ORF">BDU57DRAFT_575886</name>
</gene>
<dbReference type="AlphaFoldDB" id="A0A6A5QP28"/>
<keyword evidence="4" id="KW-1185">Reference proteome</keyword>
<feature type="compositionally biased region" description="Low complexity" evidence="1">
    <location>
        <begin position="20"/>
        <end position="31"/>
    </location>
</feature>
<dbReference type="Pfam" id="PF24494">
    <property type="entry name" value="DUF7587"/>
    <property type="match status" value="1"/>
</dbReference>
<feature type="domain" description="DUF7587" evidence="2">
    <location>
        <begin position="37"/>
        <end position="171"/>
    </location>
</feature>
<evidence type="ECO:0000313" key="4">
    <source>
        <dbReference type="Proteomes" id="UP000800096"/>
    </source>
</evidence>
<dbReference type="InterPro" id="IPR056009">
    <property type="entry name" value="DUF7587"/>
</dbReference>
<feature type="region of interest" description="Disordered" evidence="1">
    <location>
        <begin position="1"/>
        <end position="31"/>
    </location>
</feature>
<evidence type="ECO:0000256" key="1">
    <source>
        <dbReference type="SAM" id="MobiDB-lite"/>
    </source>
</evidence>
<organism evidence="3 4">
    <name type="scientific">Ampelomyces quisqualis</name>
    <name type="common">Powdery mildew agent</name>
    <dbReference type="NCBI Taxonomy" id="50730"/>
    <lineage>
        <taxon>Eukaryota</taxon>
        <taxon>Fungi</taxon>
        <taxon>Dikarya</taxon>
        <taxon>Ascomycota</taxon>
        <taxon>Pezizomycotina</taxon>
        <taxon>Dothideomycetes</taxon>
        <taxon>Pleosporomycetidae</taxon>
        <taxon>Pleosporales</taxon>
        <taxon>Pleosporineae</taxon>
        <taxon>Phaeosphaeriaceae</taxon>
        <taxon>Ampelomyces</taxon>
    </lineage>
</organism>
<name>A0A6A5QP28_AMPQU</name>
<feature type="compositionally biased region" description="Pro residues" evidence="1">
    <location>
        <begin position="9"/>
        <end position="19"/>
    </location>
</feature>